<dbReference type="GO" id="GO:0043495">
    <property type="term" value="F:protein-membrane adaptor activity"/>
    <property type="evidence" value="ECO:0007669"/>
    <property type="project" value="TreeGrafter"/>
</dbReference>
<dbReference type="PROSITE" id="PS51469">
    <property type="entry name" value="SUN"/>
    <property type="match status" value="1"/>
</dbReference>
<keyword evidence="4 6" id="KW-0472">Membrane</keyword>
<keyword evidence="2 6" id="KW-0812">Transmembrane</keyword>
<dbReference type="EMBL" id="JANTQA010000048">
    <property type="protein sequence ID" value="KAJ3430938.1"/>
    <property type="molecule type" value="Genomic_DNA"/>
</dbReference>
<dbReference type="Gene3D" id="2.60.120.260">
    <property type="entry name" value="Galactose-binding domain-like"/>
    <property type="match status" value="1"/>
</dbReference>
<evidence type="ECO:0000313" key="8">
    <source>
        <dbReference type="EMBL" id="KAJ3430938.1"/>
    </source>
</evidence>
<feature type="coiled-coil region" evidence="5">
    <location>
        <begin position="281"/>
        <end position="363"/>
    </location>
</feature>
<evidence type="ECO:0000256" key="3">
    <source>
        <dbReference type="ARBA" id="ARBA00022989"/>
    </source>
</evidence>
<dbReference type="GO" id="GO:0016020">
    <property type="term" value="C:membrane"/>
    <property type="evidence" value="ECO:0007669"/>
    <property type="project" value="UniProtKB-SubCell"/>
</dbReference>
<proteinExistence type="predicted"/>
<keyword evidence="5" id="KW-0175">Coiled coil</keyword>
<comment type="subcellular location">
    <subcellularLocation>
        <location evidence="1">Membrane</location>
    </subcellularLocation>
</comment>
<dbReference type="PANTHER" id="PTHR12911:SF8">
    <property type="entry name" value="KLAROID PROTEIN-RELATED"/>
    <property type="match status" value="1"/>
</dbReference>
<name>A0AAV7YTC3_9EUKA</name>
<feature type="transmembrane region" description="Helical" evidence="6">
    <location>
        <begin position="46"/>
        <end position="64"/>
    </location>
</feature>
<evidence type="ECO:0000256" key="2">
    <source>
        <dbReference type="ARBA" id="ARBA00022692"/>
    </source>
</evidence>
<evidence type="ECO:0000256" key="6">
    <source>
        <dbReference type="SAM" id="Phobius"/>
    </source>
</evidence>
<reference evidence="8" key="1">
    <citation type="submission" date="2022-08" db="EMBL/GenBank/DDBJ databases">
        <title>Novel sulphate-reducing endosymbionts in the free-living metamonad Anaeramoeba.</title>
        <authorList>
            <person name="Jerlstrom-Hultqvist J."/>
            <person name="Cepicka I."/>
            <person name="Gallot-Lavallee L."/>
            <person name="Salas-Leiva D."/>
            <person name="Curtis B.A."/>
            <person name="Zahonova K."/>
            <person name="Pipaliya S."/>
            <person name="Dacks J."/>
            <person name="Roger A.J."/>
        </authorList>
    </citation>
    <scope>NUCLEOTIDE SEQUENCE</scope>
    <source>
        <strain evidence="8">Busselton2</strain>
    </source>
</reference>
<feature type="transmembrane region" description="Helical" evidence="6">
    <location>
        <begin position="6"/>
        <end position="34"/>
    </location>
</feature>
<feature type="coiled-coil region" evidence="5">
    <location>
        <begin position="432"/>
        <end position="470"/>
    </location>
</feature>
<dbReference type="Proteomes" id="UP001146793">
    <property type="component" value="Unassembled WGS sequence"/>
</dbReference>
<dbReference type="AlphaFoldDB" id="A0AAV7YTC3"/>
<organism evidence="8 9">
    <name type="scientific">Anaeramoeba flamelloides</name>
    <dbReference type="NCBI Taxonomy" id="1746091"/>
    <lineage>
        <taxon>Eukaryota</taxon>
        <taxon>Metamonada</taxon>
        <taxon>Anaeramoebidae</taxon>
        <taxon>Anaeramoeba</taxon>
    </lineage>
</organism>
<dbReference type="Pfam" id="PF07738">
    <property type="entry name" value="Sad1_UNC"/>
    <property type="match status" value="1"/>
</dbReference>
<accession>A0AAV7YTC3</accession>
<dbReference type="PANTHER" id="PTHR12911">
    <property type="entry name" value="SAD1/UNC-84-LIKE PROTEIN-RELATED"/>
    <property type="match status" value="1"/>
</dbReference>
<evidence type="ECO:0000256" key="4">
    <source>
        <dbReference type="ARBA" id="ARBA00023136"/>
    </source>
</evidence>
<evidence type="ECO:0000256" key="1">
    <source>
        <dbReference type="ARBA" id="ARBA00004370"/>
    </source>
</evidence>
<keyword evidence="3 6" id="KW-1133">Transmembrane helix</keyword>
<comment type="caution">
    <text evidence="8">The sequence shown here is derived from an EMBL/GenBank/DDBJ whole genome shotgun (WGS) entry which is preliminary data.</text>
</comment>
<gene>
    <name evidence="8" type="ORF">M0812_02613</name>
</gene>
<protein>
    <submittedName>
        <fullName evidence="8">Klaroid isoform a-related</fullName>
    </submittedName>
</protein>
<dbReference type="InterPro" id="IPR012919">
    <property type="entry name" value="SUN_dom"/>
</dbReference>
<dbReference type="InterPro" id="IPR045119">
    <property type="entry name" value="SUN1-5"/>
</dbReference>
<dbReference type="GO" id="GO:0005635">
    <property type="term" value="C:nuclear envelope"/>
    <property type="evidence" value="ECO:0007669"/>
    <property type="project" value="TreeGrafter"/>
</dbReference>
<evidence type="ECO:0000313" key="9">
    <source>
        <dbReference type="Proteomes" id="UP001146793"/>
    </source>
</evidence>
<evidence type="ECO:0000256" key="5">
    <source>
        <dbReference type="SAM" id="Coils"/>
    </source>
</evidence>
<sequence>MLFHLVGYLVSIVASVFWFLLFISISFVQLFSFFDLRVIKRLHTHRLGTLIIIISSIAFLYFSLPKEDQPNTNNNYISTKYELLDHLITTHINTNVFQVTKQSLQFLENTLLRSIREKFGTELNSGGELSKTFESRVLKYLQTDATIKAEISKTNLNYFHTSTLWSKINRLKTKQSVNLDSLYSIVSKLNSEKEKQTALTIKLLELEKEVSNSKAKEIDFLNKIKTSQEQTKNLQELLTISSTLNNFGNETSFFEHTIEALSSEISKTSSQERLTGISNQIKEFQRQTNQHNNRITELNDNILNQEESNKIPSFNEKLQRDRELELNNKKELENLNKLIEDTLNNLVVNVENTKTQIRKASQMKDFIKSIKLPDIPGELINARTWFSERSEMLIKLLEEKKQFIDSVNSKLNEIQLISNSSEDLFLLTPNEINNLKDQINRAVLKHTKLLNEYKNRIQNTNTELLNLYAVSKIKTLLKNPLSSSASISQQNFEMIIDKIIENVYRDWKETIQTKESQDKNKFNNNLKLYLQNVIHQAFEQTGEIYIKQGNLENLISEIISNEFKKIGAEFVISELKQSNENLQVIPLKVLEKFTSPTYKGKSSRFSLFNIIKTRKPSLVLDPSLEKGKCWPFDGNNGNISFIIEDPTIISKISIGHLRSQLNNPTESAPKQIRVWGYNDISQFNNKYDGTLIANFLYDIYLSQPIQTFNCDVSKGNFQYIRFEILSNWKSSFTCLYWIALHPL</sequence>
<evidence type="ECO:0000259" key="7">
    <source>
        <dbReference type="PROSITE" id="PS51469"/>
    </source>
</evidence>
<feature type="domain" description="SUN" evidence="7">
    <location>
        <begin position="581"/>
        <end position="743"/>
    </location>
</feature>